<dbReference type="Proteomes" id="UP001628091">
    <property type="component" value="Unassembled WGS sequence"/>
</dbReference>
<dbReference type="InterPro" id="IPR009061">
    <property type="entry name" value="DNA-bd_dom_put_sf"/>
</dbReference>
<evidence type="ECO:0000256" key="1">
    <source>
        <dbReference type="ARBA" id="ARBA00023125"/>
    </source>
</evidence>
<reference evidence="4 5" key="1">
    <citation type="submission" date="2024-10" db="EMBL/GenBank/DDBJ databases">
        <title>Isolation, draft genome sequencing and identification of Phyllobacterium sp. NSA23, isolated from leaf soil.</title>
        <authorList>
            <person name="Akita H."/>
        </authorList>
    </citation>
    <scope>NUCLEOTIDE SEQUENCE [LARGE SCALE GENOMIC DNA]</scope>
    <source>
        <strain evidence="4 5">NSA23</strain>
    </source>
</reference>
<evidence type="ECO:0000313" key="5">
    <source>
        <dbReference type="Proteomes" id="UP001628091"/>
    </source>
</evidence>
<dbReference type="Gene3D" id="1.10.1660.10">
    <property type="match status" value="1"/>
</dbReference>
<dbReference type="PANTHER" id="PTHR30204">
    <property type="entry name" value="REDOX-CYCLING DRUG-SENSING TRANSCRIPTIONAL ACTIVATOR SOXR"/>
    <property type="match status" value="1"/>
</dbReference>
<evidence type="ECO:0000256" key="2">
    <source>
        <dbReference type="SAM" id="Coils"/>
    </source>
</evidence>
<keyword evidence="5" id="KW-1185">Reference proteome</keyword>
<accession>A0ABQ0GW65</accession>
<dbReference type="PROSITE" id="PS50937">
    <property type="entry name" value="HTH_MERR_2"/>
    <property type="match status" value="1"/>
</dbReference>
<feature type="domain" description="HTH merR-type" evidence="3">
    <location>
        <begin position="42"/>
        <end position="109"/>
    </location>
</feature>
<keyword evidence="1" id="KW-0238">DNA-binding</keyword>
<dbReference type="SUPFAM" id="SSF46955">
    <property type="entry name" value="Putative DNA-binding domain"/>
    <property type="match status" value="1"/>
</dbReference>
<proteinExistence type="predicted"/>
<dbReference type="InterPro" id="IPR000551">
    <property type="entry name" value="MerR-type_HTH_dom"/>
</dbReference>
<feature type="coiled-coil region" evidence="2">
    <location>
        <begin position="117"/>
        <end position="151"/>
    </location>
</feature>
<comment type="caution">
    <text evidence="4">The sequence shown here is derived from an EMBL/GenBank/DDBJ whole genome shotgun (WGS) entry which is preliminary data.</text>
</comment>
<dbReference type="CDD" id="cd04776">
    <property type="entry name" value="HTH_GnyR"/>
    <property type="match status" value="1"/>
</dbReference>
<dbReference type="PANTHER" id="PTHR30204:SF58">
    <property type="entry name" value="HTH-TYPE TRANSCRIPTIONAL REGULATOR YFMP"/>
    <property type="match status" value="1"/>
</dbReference>
<sequence>MESRILPEVKTGNDNMNDHKTVGGPAIMLFMDEQHEIPEDKTFRIGDLASEFGVSLRTLRFYEDKGLLNPRRAGNTRIYTRSDHKRLRLVLFGRKVGFTLRELKHLIDLYEPEGSNIRQMRAVLDKSTRQLARLEQQRTALDESIAELREVVDYILGRMGITAQPAIS</sequence>
<organism evidence="4 5">
    <name type="scientific">Phyllobacterium phragmitis</name>
    <dbReference type="NCBI Taxonomy" id="2670329"/>
    <lineage>
        <taxon>Bacteria</taxon>
        <taxon>Pseudomonadati</taxon>
        <taxon>Pseudomonadota</taxon>
        <taxon>Alphaproteobacteria</taxon>
        <taxon>Hyphomicrobiales</taxon>
        <taxon>Phyllobacteriaceae</taxon>
        <taxon>Phyllobacterium</taxon>
    </lineage>
</organism>
<gene>
    <name evidence="4" type="ORF">PPNSA23_08330</name>
</gene>
<keyword evidence="2" id="KW-0175">Coiled coil</keyword>
<protein>
    <recommendedName>
        <fullName evidence="3">HTH merR-type domain-containing protein</fullName>
    </recommendedName>
</protein>
<dbReference type="InterPro" id="IPR047057">
    <property type="entry name" value="MerR_fam"/>
</dbReference>
<evidence type="ECO:0000259" key="3">
    <source>
        <dbReference type="PROSITE" id="PS50937"/>
    </source>
</evidence>
<dbReference type="Pfam" id="PF13411">
    <property type="entry name" value="MerR_1"/>
    <property type="match status" value="1"/>
</dbReference>
<name>A0ABQ0GW65_9HYPH</name>
<dbReference type="EMBL" id="BAAFZP010000001">
    <property type="protein sequence ID" value="GAB1580890.1"/>
    <property type="molecule type" value="Genomic_DNA"/>
</dbReference>
<dbReference type="SMART" id="SM00422">
    <property type="entry name" value="HTH_MERR"/>
    <property type="match status" value="1"/>
</dbReference>
<evidence type="ECO:0000313" key="4">
    <source>
        <dbReference type="EMBL" id="GAB1580890.1"/>
    </source>
</evidence>